<dbReference type="InterPro" id="IPR011009">
    <property type="entry name" value="Kinase-like_dom_sf"/>
</dbReference>
<gene>
    <name evidence="2" type="ORF">H072_7725</name>
</gene>
<dbReference type="PANTHER" id="PTHR21310">
    <property type="entry name" value="AMINOGLYCOSIDE PHOSPHOTRANSFERASE-RELATED-RELATED"/>
    <property type="match status" value="1"/>
</dbReference>
<organism evidence="2 3">
    <name type="scientific">Dactylellina haptotyla (strain CBS 200.50)</name>
    <name type="common">Nematode-trapping fungus</name>
    <name type="synonym">Monacrosporium haptotylum</name>
    <dbReference type="NCBI Taxonomy" id="1284197"/>
    <lineage>
        <taxon>Eukaryota</taxon>
        <taxon>Fungi</taxon>
        <taxon>Dikarya</taxon>
        <taxon>Ascomycota</taxon>
        <taxon>Pezizomycotina</taxon>
        <taxon>Orbiliomycetes</taxon>
        <taxon>Orbiliales</taxon>
        <taxon>Orbiliaceae</taxon>
        <taxon>Dactylellina</taxon>
    </lineage>
</organism>
<dbReference type="AlphaFoldDB" id="S8BTE9"/>
<reference evidence="2 3" key="1">
    <citation type="journal article" date="2013" name="PLoS Genet.">
        <title>Genomic mechanisms accounting for the adaptation to parasitism in nematode-trapping fungi.</title>
        <authorList>
            <person name="Meerupati T."/>
            <person name="Andersson K.M."/>
            <person name="Friman E."/>
            <person name="Kumar D."/>
            <person name="Tunlid A."/>
            <person name="Ahren D."/>
        </authorList>
    </citation>
    <scope>NUCLEOTIDE SEQUENCE [LARGE SCALE GENOMIC DNA]</scope>
    <source>
        <strain evidence="2 3">CBS 200.50</strain>
    </source>
</reference>
<keyword evidence="3" id="KW-1185">Reference proteome</keyword>
<dbReference type="SUPFAM" id="SSF56112">
    <property type="entry name" value="Protein kinase-like (PK-like)"/>
    <property type="match status" value="1"/>
</dbReference>
<dbReference type="Proteomes" id="UP000015100">
    <property type="component" value="Unassembled WGS sequence"/>
</dbReference>
<dbReference type="PANTHER" id="PTHR21310:SF15">
    <property type="entry name" value="AMINOGLYCOSIDE PHOSPHOTRANSFERASE DOMAIN-CONTAINING PROTEIN"/>
    <property type="match status" value="1"/>
</dbReference>
<dbReference type="OrthoDB" id="8300194at2759"/>
<evidence type="ECO:0000259" key="1">
    <source>
        <dbReference type="Pfam" id="PF01636"/>
    </source>
</evidence>
<protein>
    <recommendedName>
        <fullName evidence="1">Aminoglycoside phosphotransferase domain-containing protein</fullName>
    </recommendedName>
</protein>
<sequence length="376" mass="43326">MSNTNYFQMDSNSEPYDPLAFELPSYYPPGPPSTPIIRDSWEREWPLESIAIGRCISAARNFKGVFACETEFGKTVAVKVGWATQHEINVLRMLKEHGFVYSPKFNAFYMVEGWPVIVMELMPGTPLSYGVWWRMDELERENFKNQLFRVMSEFRSITSDRVEGVGGSQVYLSHGELGGPYNSEEELIADKLKLLEAINANTQISTYPPGGVDLNRMPKDIEYARMLVDSYNKMPRKPAKFVSTHGYLSPDNILVDAEGNITGLVGFRKSSFMPEYCELGLVLLQYSRWWDQVLVEVMGHVVPEYPWDHPMVMFEIVVSQLVDDMSNYRFPRLTRHCRSIEEWVYIVIKNSIKYSMFKSTVIHIETFYSSANLATR</sequence>
<proteinExistence type="predicted"/>
<feature type="domain" description="Aminoglycoside phosphotransferase" evidence="1">
    <location>
        <begin position="85"/>
        <end position="296"/>
    </location>
</feature>
<evidence type="ECO:0000313" key="2">
    <source>
        <dbReference type="EMBL" id="EPS38517.1"/>
    </source>
</evidence>
<name>S8BTE9_DACHA</name>
<accession>S8BTE9</accession>
<dbReference type="Pfam" id="PF01636">
    <property type="entry name" value="APH"/>
    <property type="match status" value="1"/>
</dbReference>
<dbReference type="HOGENOM" id="CLU_735695_0_0_1"/>
<evidence type="ECO:0000313" key="3">
    <source>
        <dbReference type="Proteomes" id="UP000015100"/>
    </source>
</evidence>
<dbReference type="InterPro" id="IPR051678">
    <property type="entry name" value="AGP_Transferase"/>
</dbReference>
<comment type="caution">
    <text evidence="2">The sequence shown here is derived from an EMBL/GenBank/DDBJ whole genome shotgun (WGS) entry which is preliminary data.</text>
</comment>
<reference evidence="3" key="2">
    <citation type="submission" date="2013-04" db="EMBL/GenBank/DDBJ databases">
        <title>Genomic mechanisms accounting for the adaptation to parasitism in nematode-trapping fungi.</title>
        <authorList>
            <person name="Ahren D.G."/>
        </authorList>
    </citation>
    <scope>NUCLEOTIDE SEQUENCE [LARGE SCALE GENOMIC DNA]</scope>
    <source>
        <strain evidence="3">CBS 200.50</strain>
    </source>
</reference>
<dbReference type="EMBL" id="AQGS01000545">
    <property type="protein sequence ID" value="EPS38517.1"/>
    <property type="molecule type" value="Genomic_DNA"/>
</dbReference>
<dbReference type="InterPro" id="IPR002575">
    <property type="entry name" value="Aminoglycoside_PTrfase"/>
</dbReference>